<dbReference type="GO" id="GO:0016020">
    <property type="term" value="C:membrane"/>
    <property type="evidence" value="ECO:0007669"/>
    <property type="project" value="InterPro"/>
</dbReference>
<organism evidence="3 4">
    <name type="scientific">Hyphomicrobium sulfonivorans</name>
    <dbReference type="NCBI Taxonomy" id="121290"/>
    <lineage>
        <taxon>Bacteria</taxon>
        <taxon>Pseudomonadati</taxon>
        <taxon>Pseudomonadota</taxon>
        <taxon>Alphaproteobacteria</taxon>
        <taxon>Hyphomicrobiales</taxon>
        <taxon>Hyphomicrobiaceae</taxon>
        <taxon>Hyphomicrobium</taxon>
    </lineage>
</organism>
<dbReference type="RefSeq" id="WP_068462407.1">
    <property type="nucleotide sequence ID" value="NZ_LMTR01000071.1"/>
</dbReference>
<dbReference type="InterPro" id="IPR038673">
    <property type="entry name" value="OprB_sf"/>
</dbReference>
<protein>
    <submittedName>
        <fullName evidence="3">Carbohydrate-selective porin</fullName>
    </submittedName>
</protein>
<dbReference type="EMBL" id="LMTR01000071">
    <property type="protein sequence ID" value="KWT66791.1"/>
    <property type="molecule type" value="Genomic_DNA"/>
</dbReference>
<dbReference type="OrthoDB" id="177316at2"/>
<evidence type="ECO:0000256" key="1">
    <source>
        <dbReference type="ARBA" id="ARBA00008769"/>
    </source>
</evidence>
<name>A0A109BDK8_HYPSL</name>
<dbReference type="AlphaFoldDB" id="A0A109BDK8"/>
<keyword evidence="4" id="KW-1185">Reference proteome</keyword>
<dbReference type="Gene3D" id="2.40.160.180">
    <property type="entry name" value="Carbohydrate-selective porin OprB"/>
    <property type="match status" value="1"/>
</dbReference>
<sequence length="479" mass="51652">MTVGETLACIERAGALCVRASAGFVVAQILIILIVCVAPRDAYAQTAEQEADRIPGLPEPSIAMNFPREFGDPAGLRSALAGRGVTFAVNYIGEVMGNPTGGFSHTPRYMGRLDLQLAVDLEKAAGWKGLSFFANGYQIHGQSISALNLGALMPASFIESLPTTRLFEIYLEQKLLDDRMSLRVGQLSADSEFIVSESGSAFLNASFGWPSIAGINLPDGGPTYPMAAPGARLAFAPNDTLDFRFGIFSGDPAGGCPDDEGPLDCNPYGVLFPFTAPLFIGEATIKYNQNPGELAGKLKFGAYRYFGSYVPTAIGNNGLPIGLFGPTGTQDQKDYAFYAILDQMVYRVPGTEEQRGVTLFGSYIAAPPDGNLIQRYFEAGVTLRGLLDERPRDTFGIGFIYTGVSSQVVDFYRTIGDPVVPNFEAVLEISYTAEIMRGLYVQPDFQYFWNPGGHSNDPVDPTRAIPSAAVFGIRTTINY</sequence>
<comment type="caution">
    <text evidence="3">The sequence shown here is derived from an EMBL/GenBank/DDBJ whole genome shotgun (WGS) entry which is preliminary data.</text>
</comment>
<dbReference type="GO" id="GO:0008643">
    <property type="term" value="P:carbohydrate transport"/>
    <property type="evidence" value="ECO:0007669"/>
    <property type="project" value="InterPro"/>
</dbReference>
<proteinExistence type="inferred from homology"/>
<dbReference type="Proteomes" id="UP000059074">
    <property type="component" value="Unassembled WGS sequence"/>
</dbReference>
<reference evidence="3 4" key="1">
    <citation type="submission" date="2015-10" db="EMBL/GenBank/DDBJ databases">
        <title>Transcriptomic analysis of a linuron degrading triple-species bacterial consortium.</title>
        <authorList>
            <person name="Albers P."/>
        </authorList>
    </citation>
    <scope>NUCLEOTIDE SEQUENCE [LARGE SCALE GENOMIC DNA]</scope>
    <source>
        <strain evidence="3 4">WDL6</strain>
    </source>
</reference>
<gene>
    <name evidence="3" type="ORF">APY04_2198</name>
</gene>
<evidence type="ECO:0000256" key="2">
    <source>
        <dbReference type="RuleBase" id="RU363072"/>
    </source>
</evidence>
<evidence type="ECO:0000313" key="3">
    <source>
        <dbReference type="EMBL" id="KWT66791.1"/>
    </source>
</evidence>
<dbReference type="STRING" id="121290.APY04_2198"/>
<dbReference type="GO" id="GO:0015288">
    <property type="term" value="F:porin activity"/>
    <property type="evidence" value="ECO:0007669"/>
    <property type="project" value="InterPro"/>
</dbReference>
<dbReference type="PATRIC" id="fig|121290.4.peg.2399"/>
<dbReference type="InterPro" id="IPR007049">
    <property type="entry name" value="Carb-sel_porin_OprB"/>
</dbReference>
<accession>A0A109BDK8</accession>
<comment type="similarity">
    <text evidence="1 2">Belongs to the OprB family.</text>
</comment>
<dbReference type="PANTHER" id="PTHR37944">
    <property type="entry name" value="PORIN B"/>
    <property type="match status" value="1"/>
</dbReference>
<dbReference type="PANTHER" id="PTHR37944:SF1">
    <property type="entry name" value="PORIN B"/>
    <property type="match status" value="1"/>
</dbReference>
<dbReference type="Pfam" id="PF04966">
    <property type="entry name" value="OprB"/>
    <property type="match status" value="1"/>
</dbReference>
<dbReference type="InterPro" id="IPR052932">
    <property type="entry name" value="OprB_Porin"/>
</dbReference>
<evidence type="ECO:0000313" key="4">
    <source>
        <dbReference type="Proteomes" id="UP000059074"/>
    </source>
</evidence>